<protein>
    <submittedName>
        <fullName evidence="3">Thiazolinyl imide reductase</fullName>
    </submittedName>
</protein>
<dbReference type="InterPro" id="IPR010091">
    <property type="entry name" value="Thiazolinyl_imide_reductase"/>
</dbReference>
<evidence type="ECO:0000259" key="1">
    <source>
        <dbReference type="Pfam" id="PF01408"/>
    </source>
</evidence>
<evidence type="ECO:0000313" key="3">
    <source>
        <dbReference type="EMBL" id="QGZ37046.1"/>
    </source>
</evidence>
<dbReference type="RefSeq" id="WP_158195864.1">
    <property type="nucleotide sequence ID" value="NZ_CP046908.1"/>
</dbReference>
<dbReference type="InterPro" id="IPR000683">
    <property type="entry name" value="Gfo/Idh/MocA-like_OxRdtase_N"/>
</dbReference>
<dbReference type="OrthoDB" id="9760689at2"/>
<dbReference type="InterPro" id="IPR048655">
    <property type="entry name" value="Irp3-like_C"/>
</dbReference>
<dbReference type="Gene3D" id="3.40.50.720">
    <property type="entry name" value="NAD(P)-binding Rossmann-like Domain"/>
    <property type="match status" value="1"/>
</dbReference>
<dbReference type="PIRSF" id="PIRSF017494">
    <property type="entry name" value="Thiaz_red"/>
    <property type="match status" value="1"/>
</dbReference>
<reference evidence="3 4" key="1">
    <citation type="submission" date="2019-12" db="EMBL/GenBank/DDBJ databases">
        <title>The genome of Stappia indica PHM037.</title>
        <authorList>
            <person name="Kacar D."/>
            <person name="Galan B."/>
            <person name="Canedo L."/>
            <person name="Rodriguez P."/>
            <person name="de la Calle F."/>
            <person name="Garcia J.L."/>
        </authorList>
    </citation>
    <scope>NUCLEOTIDE SEQUENCE [LARGE SCALE GENOMIC DNA]</scope>
    <source>
        <strain evidence="3 4">PHM037</strain>
    </source>
</reference>
<feature type="domain" description="Gfo/Idh/MocA-like oxidoreductase N-terminal" evidence="1">
    <location>
        <begin position="6"/>
        <end position="123"/>
    </location>
</feature>
<dbReference type="SUPFAM" id="SSF51735">
    <property type="entry name" value="NAD(P)-binding Rossmann-fold domains"/>
    <property type="match status" value="1"/>
</dbReference>
<accession>A0A857CDE0</accession>
<dbReference type="Pfam" id="PF01408">
    <property type="entry name" value="GFO_IDH_MocA"/>
    <property type="match status" value="1"/>
</dbReference>
<name>A0A857CDE0_9HYPH</name>
<dbReference type="EMBL" id="CP046908">
    <property type="protein sequence ID" value="QGZ37046.1"/>
    <property type="molecule type" value="Genomic_DNA"/>
</dbReference>
<dbReference type="NCBIfam" id="TIGR01761">
    <property type="entry name" value="thiaz-red"/>
    <property type="match status" value="1"/>
</dbReference>
<sequence>MAGEVLNVVVCGTCFGEHYLAAIARLGGDVRLAGILARGGARSRALAAHLDVPLYRDVADLPADIDVACVVVRTTLFGGDGTRLAEALLKRGIHVLQEHPVHPGEVASLRRQAEAAGVRYHVNSFYPHLPAFRHFIAYASAAGERAPAAFAEVTTSPQLLYSALDSLGRSLGSLAGLDCVGPLVPPSDGLPFHAFQGRVGGVPFSLMLQSWLDPSDPDHHSLVMHRMAVGWPEGTVNLVNSFGPVVWSHSLYAPDYRQDGEASSYLLSPERHAGCRHFTQPSAHALGSPAGAPFWDVVHAEFPEAIGHALAELRRAIEAPGSVPWQSDAYLADLGKAWLTVLRQAGPPRERAMPVPPPPHPDPVEFARTLTDAD</sequence>
<dbReference type="InterPro" id="IPR036291">
    <property type="entry name" value="NAD(P)-bd_dom_sf"/>
</dbReference>
<dbReference type="PANTHER" id="PTHR43377:SF1">
    <property type="entry name" value="BILIVERDIN REDUCTASE A"/>
    <property type="match status" value="1"/>
</dbReference>
<evidence type="ECO:0000313" key="4">
    <source>
        <dbReference type="Proteomes" id="UP000435648"/>
    </source>
</evidence>
<dbReference type="InterPro" id="IPR051450">
    <property type="entry name" value="Gfo/Idh/MocA_Oxidoreductases"/>
</dbReference>
<dbReference type="Pfam" id="PF21390">
    <property type="entry name" value="Irp3-like_C"/>
    <property type="match status" value="1"/>
</dbReference>
<evidence type="ECO:0000259" key="2">
    <source>
        <dbReference type="Pfam" id="PF21390"/>
    </source>
</evidence>
<gene>
    <name evidence="3" type="ORF">GH266_22625</name>
</gene>
<proteinExistence type="predicted"/>
<dbReference type="Proteomes" id="UP000435648">
    <property type="component" value="Chromosome"/>
</dbReference>
<feature type="domain" description="Thiazolinyl imine reductase-like C-terminal" evidence="2">
    <location>
        <begin position="148"/>
        <end position="248"/>
    </location>
</feature>
<dbReference type="GO" id="GO:0000166">
    <property type="term" value="F:nucleotide binding"/>
    <property type="evidence" value="ECO:0007669"/>
    <property type="project" value="InterPro"/>
</dbReference>
<dbReference type="AlphaFoldDB" id="A0A857CDE0"/>
<dbReference type="PANTHER" id="PTHR43377">
    <property type="entry name" value="BILIVERDIN REDUCTASE A"/>
    <property type="match status" value="1"/>
</dbReference>
<organism evidence="3 4">
    <name type="scientific">Stappia indica</name>
    <dbReference type="NCBI Taxonomy" id="538381"/>
    <lineage>
        <taxon>Bacteria</taxon>
        <taxon>Pseudomonadati</taxon>
        <taxon>Pseudomonadota</taxon>
        <taxon>Alphaproteobacteria</taxon>
        <taxon>Hyphomicrobiales</taxon>
        <taxon>Stappiaceae</taxon>
        <taxon>Stappia</taxon>
    </lineage>
</organism>
<dbReference type="KEGG" id="siw:GH266_22625"/>